<feature type="coiled-coil region" evidence="1">
    <location>
        <begin position="160"/>
        <end position="187"/>
    </location>
</feature>
<accession>A0A5B6WUD2</accession>
<protein>
    <submittedName>
        <fullName evidence="3">Localized to the inner membrane of the chloroplast</fullName>
    </submittedName>
</protein>
<evidence type="ECO:0000313" key="3">
    <source>
        <dbReference type="EMBL" id="KAA3484442.1"/>
    </source>
</evidence>
<dbReference type="EMBL" id="SMMG02000002">
    <property type="protein sequence ID" value="KAA3484442.1"/>
    <property type="molecule type" value="Genomic_DNA"/>
</dbReference>
<keyword evidence="2" id="KW-0812">Transmembrane</keyword>
<dbReference type="InterPro" id="IPR040377">
    <property type="entry name" value="Ssl2009-like"/>
</dbReference>
<dbReference type="PANTHER" id="PTHR34048">
    <property type="entry name" value="LOW-DENSITY RECEPTOR-LIKE PROTEIN"/>
    <property type="match status" value="1"/>
</dbReference>
<comment type="caution">
    <text evidence="3">The sequence shown here is derived from an EMBL/GenBank/DDBJ whole genome shotgun (WGS) entry which is preliminary data.</text>
</comment>
<dbReference type="GO" id="GO:0009535">
    <property type="term" value="C:chloroplast thylakoid membrane"/>
    <property type="evidence" value="ECO:0007669"/>
    <property type="project" value="TreeGrafter"/>
</dbReference>
<reference evidence="4" key="1">
    <citation type="journal article" date="2019" name="Plant Biotechnol. J.">
        <title>Genome sequencing of the Australian wild diploid species Gossypium australe highlights disease resistance and delayed gland morphogenesis.</title>
        <authorList>
            <person name="Cai Y."/>
            <person name="Cai X."/>
            <person name="Wang Q."/>
            <person name="Wang P."/>
            <person name="Zhang Y."/>
            <person name="Cai C."/>
            <person name="Xu Y."/>
            <person name="Wang K."/>
            <person name="Zhou Z."/>
            <person name="Wang C."/>
            <person name="Geng S."/>
            <person name="Li B."/>
            <person name="Dong Q."/>
            <person name="Hou Y."/>
            <person name="Wang H."/>
            <person name="Ai P."/>
            <person name="Liu Z."/>
            <person name="Yi F."/>
            <person name="Sun M."/>
            <person name="An G."/>
            <person name="Cheng J."/>
            <person name="Zhang Y."/>
            <person name="Shi Q."/>
            <person name="Xie Y."/>
            <person name="Shi X."/>
            <person name="Chang Y."/>
            <person name="Huang F."/>
            <person name="Chen Y."/>
            <person name="Hong S."/>
            <person name="Mi L."/>
            <person name="Sun Q."/>
            <person name="Zhang L."/>
            <person name="Zhou B."/>
            <person name="Peng R."/>
            <person name="Zhang X."/>
            <person name="Liu F."/>
        </authorList>
    </citation>
    <scope>NUCLEOTIDE SEQUENCE [LARGE SCALE GENOMIC DNA]</scope>
    <source>
        <strain evidence="4">cv. PA1801</strain>
    </source>
</reference>
<dbReference type="GO" id="GO:0009706">
    <property type="term" value="C:chloroplast inner membrane"/>
    <property type="evidence" value="ECO:0007669"/>
    <property type="project" value="TreeGrafter"/>
</dbReference>
<evidence type="ECO:0000313" key="4">
    <source>
        <dbReference type="Proteomes" id="UP000325315"/>
    </source>
</evidence>
<sequence>MRKKKLKEYDPSSFSAVQIFYNKNLGSHLKTAGGASPTNLSFNSNGLGKLHLSSSRRPVSHLDWIWRDDTPKTIQIYGKNLENFEYTHVEHIHWESFSSCVLSDGERPSSASIFVGGFILGGLVVGALGCVFAPQISKAVAGADRKDLMKRLPKFIYDEEKALEKTRKILTEKIAQLNSAIDDVSAQLRSEDAPNGVAVNSDEIETAI</sequence>
<evidence type="ECO:0000256" key="1">
    <source>
        <dbReference type="SAM" id="Coils"/>
    </source>
</evidence>
<dbReference type="AlphaFoldDB" id="A0A5B6WUD2"/>
<keyword evidence="1" id="KW-0175">Coiled coil</keyword>
<proteinExistence type="predicted"/>
<evidence type="ECO:0000256" key="2">
    <source>
        <dbReference type="SAM" id="Phobius"/>
    </source>
</evidence>
<dbReference type="PANTHER" id="PTHR34048:SF5">
    <property type="entry name" value="INNER MEMBRANE LOCALIZED PROTEIN"/>
    <property type="match status" value="1"/>
</dbReference>
<keyword evidence="2" id="KW-0472">Membrane</keyword>
<dbReference type="Proteomes" id="UP000325315">
    <property type="component" value="Unassembled WGS sequence"/>
</dbReference>
<organism evidence="3 4">
    <name type="scientific">Gossypium australe</name>
    <dbReference type="NCBI Taxonomy" id="47621"/>
    <lineage>
        <taxon>Eukaryota</taxon>
        <taxon>Viridiplantae</taxon>
        <taxon>Streptophyta</taxon>
        <taxon>Embryophyta</taxon>
        <taxon>Tracheophyta</taxon>
        <taxon>Spermatophyta</taxon>
        <taxon>Magnoliopsida</taxon>
        <taxon>eudicotyledons</taxon>
        <taxon>Gunneridae</taxon>
        <taxon>Pentapetalae</taxon>
        <taxon>rosids</taxon>
        <taxon>malvids</taxon>
        <taxon>Malvales</taxon>
        <taxon>Malvaceae</taxon>
        <taxon>Malvoideae</taxon>
        <taxon>Gossypium</taxon>
    </lineage>
</organism>
<keyword evidence="2" id="KW-1133">Transmembrane helix</keyword>
<dbReference type="OrthoDB" id="1700403at2759"/>
<feature type="transmembrane region" description="Helical" evidence="2">
    <location>
        <begin position="113"/>
        <end position="136"/>
    </location>
</feature>
<keyword evidence="4" id="KW-1185">Reference proteome</keyword>
<name>A0A5B6WUD2_9ROSI</name>
<gene>
    <name evidence="3" type="ORF">EPI10_006526</name>
</gene>